<feature type="transmembrane region" description="Helical" evidence="1">
    <location>
        <begin position="193"/>
        <end position="215"/>
    </location>
</feature>
<proteinExistence type="predicted"/>
<feature type="transmembrane region" description="Helical" evidence="1">
    <location>
        <begin position="158"/>
        <end position="181"/>
    </location>
</feature>
<dbReference type="Pfam" id="PF14897">
    <property type="entry name" value="EpsG"/>
    <property type="match status" value="1"/>
</dbReference>
<feature type="transmembrane region" description="Helical" evidence="1">
    <location>
        <begin position="118"/>
        <end position="146"/>
    </location>
</feature>
<keyword evidence="1" id="KW-1133">Transmembrane helix</keyword>
<keyword evidence="1" id="KW-0472">Membrane</keyword>
<feature type="transmembrane region" description="Helical" evidence="1">
    <location>
        <begin position="22"/>
        <end position="40"/>
    </location>
</feature>
<dbReference type="EMBL" id="CP129118">
    <property type="protein sequence ID" value="WOV86469.1"/>
    <property type="molecule type" value="Genomic_DNA"/>
</dbReference>
<dbReference type="InterPro" id="IPR049458">
    <property type="entry name" value="EpsG-like"/>
</dbReference>
<sequence>MFYALFIVGTFFSFFCQNKKRVLLFFTLALALISFFRYGIGTDYFAYQYLYDQLYSSFLEEYKYGLAPQELGFRMVGSIFKELGIPYQLYISIIAAVNLFFMYKLAWRYSENSMLAMFLYFCMFYFVWTLSGLRQSLTIAIGIYYLVKCIEEKKALKIIVISILLSFIHTSSLILIALYFLSKAKLSMKNYIVLTGVAVLFASLPLGFIVNYIPSSFLVSKITPYIQQNVSLNPFDFQSVARLILLIVALIYYKQLIKAKEINYKILNVYIFSILFYFFFQFGGELSASRLSIYGRVLEILLFSNIYSLYKVKINKLIIAYLITIFSFLYLNKELNSMVQQAEINYDSESIIPYIHIYNSSEYTFSSRYYHLVKQIPKR</sequence>
<protein>
    <submittedName>
        <fullName evidence="2">EpsG family protein</fullName>
    </submittedName>
</protein>
<feature type="transmembrane region" description="Helical" evidence="1">
    <location>
        <begin position="87"/>
        <end position="106"/>
    </location>
</feature>
<keyword evidence="1" id="KW-0812">Transmembrane</keyword>
<organism evidence="2 3">
    <name type="scientific">Sporosarcina oncorhynchi</name>
    <dbReference type="NCBI Taxonomy" id="3056444"/>
    <lineage>
        <taxon>Bacteria</taxon>
        <taxon>Bacillati</taxon>
        <taxon>Bacillota</taxon>
        <taxon>Bacilli</taxon>
        <taxon>Bacillales</taxon>
        <taxon>Caryophanaceae</taxon>
        <taxon>Sporosarcina</taxon>
    </lineage>
</organism>
<evidence type="ECO:0000313" key="3">
    <source>
        <dbReference type="Proteomes" id="UP001303902"/>
    </source>
</evidence>
<accession>A0ABZ0L1J6</accession>
<feature type="transmembrane region" description="Helical" evidence="1">
    <location>
        <begin position="265"/>
        <end position="282"/>
    </location>
</feature>
<gene>
    <name evidence="2" type="ORF">QWT69_11145</name>
</gene>
<evidence type="ECO:0000313" key="2">
    <source>
        <dbReference type="EMBL" id="WOV86469.1"/>
    </source>
</evidence>
<reference evidence="2 3" key="1">
    <citation type="submission" date="2023-06" db="EMBL/GenBank/DDBJ databases">
        <title>Sporosarcina sp. nov., isolated from Korean tranditional fermented seafood 'Jeotgal'.</title>
        <authorList>
            <person name="Yang A.I."/>
            <person name="Shin N.-R."/>
        </authorList>
    </citation>
    <scope>NUCLEOTIDE SEQUENCE [LARGE SCALE GENOMIC DNA]</scope>
    <source>
        <strain evidence="2 3">T2O-4</strain>
    </source>
</reference>
<dbReference type="Proteomes" id="UP001303902">
    <property type="component" value="Chromosome"/>
</dbReference>
<dbReference type="RefSeq" id="WP_317965679.1">
    <property type="nucleotide sequence ID" value="NZ_CP129118.1"/>
</dbReference>
<feature type="transmembrane region" description="Helical" evidence="1">
    <location>
        <begin position="314"/>
        <end position="331"/>
    </location>
</feature>
<keyword evidence="3" id="KW-1185">Reference proteome</keyword>
<name>A0ABZ0L1J6_9BACL</name>
<feature type="transmembrane region" description="Helical" evidence="1">
    <location>
        <begin position="235"/>
        <end position="253"/>
    </location>
</feature>
<evidence type="ECO:0000256" key="1">
    <source>
        <dbReference type="SAM" id="Phobius"/>
    </source>
</evidence>